<feature type="transmembrane region" description="Helical" evidence="1">
    <location>
        <begin position="232"/>
        <end position="265"/>
    </location>
</feature>
<feature type="transmembrane region" description="Helical" evidence="1">
    <location>
        <begin position="150"/>
        <end position="171"/>
    </location>
</feature>
<dbReference type="EMBL" id="JAKIJS010000001">
    <property type="protein sequence ID" value="MCF6138820.1"/>
    <property type="molecule type" value="Genomic_DNA"/>
</dbReference>
<proteinExistence type="predicted"/>
<evidence type="ECO:0000313" key="2">
    <source>
        <dbReference type="EMBL" id="MCF6138820.1"/>
    </source>
</evidence>
<accession>A0ABS9H551</accession>
<name>A0ABS9H551_9BACL</name>
<feature type="transmembrane region" description="Helical" evidence="1">
    <location>
        <begin position="271"/>
        <end position="292"/>
    </location>
</feature>
<dbReference type="RefSeq" id="WP_236336970.1">
    <property type="nucleotide sequence ID" value="NZ_JAKIJS010000001.1"/>
</dbReference>
<feature type="transmembrane region" description="Helical" evidence="1">
    <location>
        <begin position="313"/>
        <end position="336"/>
    </location>
</feature>
<keyword evidence="1" id="KW-0812">Transmembrane</keyword>
<evidence type="ECO:0000313" key="3">
    <source>
        <dbReference type="Proteomes" id="UP001649381"/>
    </source>
</evidence>
<gene>
    <name evidence="2" type="ORF">L2716_13870</name>
</gene>
<feature type="transmembrane region" description="Helical" evidence="1">
    <location>
        <begin position="59"/>
        <end position="78"/>
    </location>
</feature>
<feature type="transmembrane region" description="Helical" evidence="1">
    <location>
        <begin position="382"/>
        <end position="401"/>
    </location>
</feature>
<evidence type="ECO:0000256" key="1">
    <source>
        <dbReference type="SAM" id="Phobius"/>
    </source>
</evidence>
<feature type="transmembrane region" description="Helical" evidence="1">
    <location>
        <begin position="356"/>
        <end position="375"/>
    </location>
</feature>
<comment type="caution">
    <text evidence="2">The sequence shown here is derived from an EMBL/GenBank/DDBJ whole genome shotgun (WGS) entry which is preliminary data.</text>
</comment>
<dbReference type="Proteomes" id="UP001649381">
    <property type="component" value="Unassembled WGS sequence"/>
</dbReference>
<feature type="transmembrane region" description="Helical" evidence="1">
    <location>
        <begin position="431"/>
        <end position="450"/>
    </location>
</feature>
<feature type="transmembrane region" description="Helical" evidence="1">
    <location>
        <begin position="14"/>
        <end position="47"/>
    </location>
</feature>
<reference evidence="2 3" key="1">
    <citation type="submission" date="2022-01" db="EMBL/GenBank/DDBJ databases">
        <title>Alkalihalobacillus sp. EGI L200015, a novel bacterium isolated from a salt lake sediment.</title>
        <authorList>
            <person name="Gao L."/>
            <person name="Fang B.-Z."/>
            <person name="Li W.-J."/>
        </authorList>
    </citation>
    <scope>NUCLEOTIDE SEQUENCE [LARGE SCALE GENOMIC DNA]</scope>
    <source>
        <strain evidence="2 3">KCTC 12718</strain>
    </source>
</reference>
<protein>
    <recommendedName>
        <fullName evidence="4">Glycosyltransferase RgtA/B/C/D-like domain-containing protein</fullName>
    </recommendedName>
</protein>
<keyword evidence="1" id="KW-1133">Transmembrane helix</keyword>
<keyword evidence="3" id="KW-1185">Reference proteome</keyword>
<evidence type="ECO:0008006" key="4">
    <source>
        <dbReference type="Google" id="ProtNLM"/>
    </source>
</evidence>
<sequence>MNNETFEKHETKQVFALLIVFFIMMSSILTFSFSVFIMQIILGFITIPLIMKKNYKTARIYTIIFVVSIFFVFLVYLANQMNYGSPYYIGGSDDLMFEQEGLDVHNAGIYNPFKILELNILPNWHNSSFFVVYIAVLIKFSNLFGDYTTFLPLMINVYFLLWITMLFEYFIRKYAKFSDLKTNLSIAAFALTPNIQYINSHVFRDSFNLLQIFLIIFLVDKILSNKNYIRKIFFVLILALLVYTTYFTRTNALVFAGAICLFIFVEKFRFKKSYLILIGLPIILLSNFHEFIKLDRFIEGYSNYILNQAENGLSAFIFEQTLLPFGIFLRTVYAFITPFPNFLGLFNNTSSVLYDFVFLLIYIGVLFQILAIPFIIKRIFKFDWLAICFLTLFMGVIATTFTFRHIMLYYPFMVALAIDAYIETSKRRKIGVLYVGGFIGFSLALIYISMKLLS</sequence>
<organism evidence="2 3">
    <name type="scientific">Pseudalkalibacillus berkeleyi</name>
    <dbReference type="NCBI Taxonomy" id="1069813"/>
    <lineage>
        <taxon>Bacteria</taxon>
        <taxon>Bacillati</taxon>
        <taxon>Bacillota</taxon>
        <taxon>Bacilli</taxon>
        <taxon>Bacillales</taxon>
        <taxon>Fictibacillaceae</taxon>
        <taxon>Pseudalkalibacillus</taxon>
    </lineage>
</organism>
<keyword evidence="1" id="KW-0472">Membrane</keyword>